<comment type="caution">
    <text evidence="2">The sequence shown here is derived from an EMBL/GenBank/DDBJ whole genome shotgun (WGS) entry which is preliminary data.</text>
</comment>
<reference evidence="2" key="1">
    <citation type="journal article" date="2022" name="Int. J. Mol. Sci.">
        <title>Draft Genome of Tanacetum Coccineum: Genomic Comparison of Closely Related Tanacetum-Family Plants.</title>
        <authorList>
            <person name="Yamashiro T."/>
            <person name="Shiraishi A."/>
            <person name="Nakayama K."/>
            <person name="Satake H."/>
        </authorList>
    </citation>
    <scope>NUCLEOTIDE SEQUENCE</scope>
</reference>
<sequence>MPVELGSFNGIISMDWFSNYRIASIVAREQRVELFDRIGTLERDNMRLRGMLGVERQRVDCLWRSMSYAQRDLRDPVPHPGELQYCSSKRRMDPLGYTSTTEN</sequence>
<name>A0ABQ5C8E2_9ASTR</name>
<reference evidence="2" key="2">
    <citation type="submission" date="2022-01" db="EMBL/GenBank/DDBJ databases">
        <authorList>
            <person name="Yamashiro T."/>
            <person name="Shiraishi A."/>
            <person name="Satake H."/>
            <person name="Nakayama K."/>
        </authorList>
    </citation>
    <scope>NUCLEOTIDE SEQUENCE</scope>
</reference>
<organism evidence="2 3">
    <name type="scientific">Tanacetum coccineum</name>
    <dbReference type="NCBI Taxonomy" id="301880"/>
    <lineage>
        <taxon>Eukaryota</taxon>
        <taxon>Viridiplantae</taxon>
        <taxon>Streptophyta</taxon>
        <taxon>Embryophyta</taxon>
        <taxon>Tracheophyta</taxon>
        <taxon>Spermatophyta</taxon>
        <taxon>Magnoliopsida</taxon>
        <taxon>eudicotyledons</taxon>
        <taxon>Gunneridae</taxon>
        <taxon>Pentapetalae</taxon>
        <taxon>asterids</taxon>
        <taxon>campanulids</taxon>
        <taxon>Asterales</taxon>
        <taxon>Asteraceae</taxon>
        <taxon>Asteroideae</taxon>
        <taxon>Anthemideae</taxon>
        <taxon>Anthemidinae</taxon>
        <taxon>Tanacetum</taxon>
    </lineage>
</organism>
<protein>
    <submittedName>
        <fullName evidence="2">Uncharacterized protein</fullName>
    </submittedName>
</protein>
<accession>A0ABQ5C8E2</accession>
<keyword evidence="3" id="KW-1185">Reference proteome</keyword>
<evidence type="ECO:0000313" key="3">
    <source>
        <dbReference type="Proteomes" id="UP001151760"/>
    </source>
</evidence>
<feature type="region of interest" description="Disordered" evidence="1">
    <location>
        <begin position="74"/>
        <end position="103"/>
    </location>
</feature>
<dbReference type="Proteomes" id="UP001151760">
    <property type="component" value="Unassembled WGS sequence"/>
</dbReference>
<gene>
    <name evidence="2" type="ORF">Tco_0892771</name>
</gene>
<evidence type="ECO:0000313" key="2">
    <source>
        <dbReference type="EMBL" id="GJT22834.1"/>
    </source>
</evidence>
<evidence type="ECO:0000256" key="1">
    <source>
        <dbReference type="SAM" id="MobiDB-lite"/>
    </source>
</evidence>
<proteinExistence type="predicted"/>
<dbReference type="EMBL" id="BQNB010014004">
    <property type="protein sequence ID" value="GJT22834.1"/>
    <property type="molecule type" value="Genomic_DNA"/>
</dbReference>